<dbReference type="eggNOG" id="KOG1936">
    <property type="taxonomic scope" value="Eukaryota"/>
</dbReference>
<dbReference type="GO" id="GO:0003723">
    <property type="term" value="F:RNA binding"/>
    <property type="evidence" value="ECO:0007669"/>
    <property type="project" value="TreeGrafter"/>
</dbReference>
<organism evidence="1">
    <name type="scientific">Amphimedon queenslandica</name>
    <name type="common">Sponge</name>
    <dbReference type="NCBI Taxonomy" id="400682"/>
    <lineage>
        <taxon>Eukaryota</taxon>
        <taxon>Metazoa</taxon>
        <taxon>Porifera</taxon>
        <taxon>Demospongiae</taxon>
        <taxon>Heteroscleromorpha</taxon>
        <taxon>Haplosclerida</taxon>
        <taxon>Niphatidae</taxon>
        <taxon>Amphimedon</taxon>
    </lineage>
</organism>
<dbReference type="GO" id="GO:0032543">
    <property type="term" value="P:mitochondrial translation"/>
    <property type="evidence" value="ECO:0007669"/>
    <property type="project" value="TreeGrafter"/>
</dbReference>
<dbReference type="GO" id="GO:0005739">
    <property type="term" value="C:mitochondrion"/>
    <property type="evidence" value="ECO:0007669"/>
    <property type="project" value="TreeGrafter"/>
</dbReference>
<dbReference type="SUPFAM" id="SSF55681">
    <property type="entry name" value="Class II aaRS and biotin synthetases"/>
    <property type="match status" value="1"/>
</dbReference>
<dbReference type="InterPro" id="IPR045864">
    <property type="entry name" value="aa-tRNA-synth_II/BPL/LPL"/>
</dbReference>
<dbReference type="GO" id="GO:0005829">
    <property type="term" value="C:cytosol"/>
    <property type="evidence" value="ECO:0007669"/>
    <property type="project" value="TreeGrafter"/>
</dbReference>
<dbReference type="PANTHER" id="PTHR11476:SF7">
    <property type="entry name" value="HISTIDINE--TRNA LIGASE"/>
    <property type="match status" value="1"/>
</dbReference>
<dbReference type="PANTHER" id="PTHR11476">
    <property type="entry name" value="HISTIDYL-TRNA SYNTHETASE"/>
    <property type="match status" value="1"/>
</dbReference>
<protein>
    <submittedName>
        <fullName evidence="1">Uncharacterized protein</fullName>
    </submittedName>
</protein>
<dbReference type="GO" id="GO:0004821">
    <property type="term" value="F:histidine-tRNA ligase activity"/>
    <property type="evidence" value="ECO:0007669"/>
    <property type="project" value="TreeGrafter"/>
</dbReference>
<name>A0A1X7U7V7_AMPQE</name>
<dbReference type="STRING" id="400682.A0A1X7U7V7"/>
<accession>A0A1X7U7V7</accession>
<dbReference type="GO" id="GO:0006427">
    <property type="term" value="P:histidyl-tRNA aminoacylation"/>
    <property type="evidence" value="ECO:0007669"/>
    <property type="project" value="TreeGrafter"/>
</dbReference>
<evidence type="ECO:0000313" key="1">
    <source>
        <dbReference type="EnsemblMetazoa" id="Aqu2.1.23536_001"/>
    </source>
</evidence>
<dbReference type="Gene3D" id="3.30.930.10">
    <property type="entry name" value="Bira Bifunctional Protein, Domain 2"/>
    <property type="match status" value="1"/>
</dbReference>
<sequence>MSATSSSVTSINHRKILDGMFAACGVSGDKFKPICSALDKLDKVRLNIAMVLPLVLTVTLRGSTDRSLVLDSVMGYERIFSILEAKAKTLSGFGFPIAHECSTSIQGYSVLYTVNILYLIGPQYVYINSAPLDNLSVDPKSKDSLSVGSVSGGGRYDDLEGMFDSIKEERSLVLDSVLGYERILFSEAKAMAGGMGQMRILK</sequence>
<dbReference type="OrthoDB" id="1906957at2759"/>
<dbReference type="EnsemblMetazoa" id="Aqu2.1.23536_001">
    <property type="protein sequence ID" value="Aqu2.1.23536_001"/>
    <property type="gene ID" value="Aqu2.1.23536"/>
</dbReference>
<proteinExistence type="predicted"/>
<dbReference type="InParanoid" id="A0A1X7U7V7"/>
<dbReference type="AlphaFoldDB" id="A0A1X7U7V7"/>
<reference evidence="1" key="1">
    <citation type="submission" date="2017-05" db="UniProtKB">
        <authorList>
            <consortium name="EnsemblMetazoa"/>
        </authorList>
    </citation>
    <scope>IDENTIFICATION</scope>
</reference>